<dbReference type="PANTHER" id="PTHR21240:SF28">
    <property type="entry name" value="ISO-OROTATE DECARBOXYLASE (EUROFUNG)"/>
    <property type="match status" value="1"/>
</dbReference>
<dbReference type="PANTHER" id="PTHR21240">
    <property type="entry name" value="2-AMINO-3-CARBOXYLMUCONATE-6-SEMIALDEHYDE DECARBOXYLASE"/>
    <property type="match status" value="1"/>
</dbReference>
<dbReference type="Pfam" id="PF04909">
    <property type="entry name" value="Amidohydro_2"/>
    <property type="match status" value="1"/>
</dbReference>
<sequence length="323" mass="37222">MKLASKSVLFIIFGIMFSCSIEKRVTSRNIIDNHVHIMSPELISLWKNMGIPFSRPDYYYSNIDSILKFNKAEKVSLISMAYVYSSPEFGAKSDKVKSQMEAENNYLASVKNKYPKRIKAFFSVDPLQENMLEEIIRCHKILKLDGIKLHHNASQVYLTENEHLHKIQQIFKYASDNRLPILLHFDNSHPKFGKNDIKIFANSVLNNLDYVNLQIAHFGTSGGFNSKTKEILDTFIEVFKTNNKVANQNIKFDISAVCLDKDSEGVNKLTDSEFKELANYCRKIGFEKIVFGTDYPLYNSDEYLEILMNKLQLSEAEINLLLK</sequence>
<feature type="domain" description="Amidohydrolase-related" evidence="2">
    <location>
        <begin position="93"/>
        <end position="316"/>
    </location>
</feature>
<dbReference type="InterPro" id="IPR032466">
    <property type="entry name" value="Metal_Hydrolase"/>
</dbReference>
<gene>
    <name evidence="3" type="ORF">KK2020170_21540</name>
</gene>
<name>A0ABN6HYE0_9FLAO</name>
<reference evidence="3 4" key="1">
    <citation type="submission" date="2021-06" db="EMBL/GenBank/DDBJ databases">
        <title>Whole genome sequences of Flavobacterium sp. KK2020170 and assembly.</title>
        <authorList>
            <person name="Kitahara K."/>
            <person name="Miyoshi S."/>
            <person name="Uesaka K."/>
        </authorList>
    </citation>
    <scope>NUCLEOTIDE SEQUENCE [LARGE SCALE GENOMIC DNA]</scope>
    <source>
        <strain evidence="3 4">KK2020170</strain>
    </source>
</reference>
<proteinExistence type="predicted"/>
<organism evidence="3 4">
    <name type="scientific">Flavobacterium okayamense</name>
    <dbReference type="NCBI Taxonomy" id="2830782"/>
    <lineage>
        <taxon>Bacteria</taxon>
        <taxon>Pseudomonadati</taxon>
        <taxon>Bacteroidota</taxon>
        <taxon>Flavobacteriia</taxon>
        <taxon>Flavobacteriales</taxon>
        <taxon>Flavobacteriaceae</taxon>
        <taxon>Flavobacterium</taxon>
    </lineage>
</organism>
<dbReference type="EMBL" id="AP024749">
    <property type="protein sequence ID" value="BCY29286.1"/>
    <property type="molecule type" value="Genomic_DNA"/>
</dbReference>
<dbReference type="Gene3D" id="3.20.20.140">
    <property type="entry name" value="Metal-dependent hydrolases"/>
    <property type="match status" value="1"/>
</dbReference>
<dbReference type="SUPFAM" id="SSF51556">
    <property type="entry name" value="Metallo-dependent hydrolases"/>
    <property type="match status" value="1"/>
</dbReference>
<dbReference type="PROSITE" id="PS51257">
    <property type="entry name" value="PROKAR_LIPOPROTEIN"/>
    <property type="match status" value="1"/>
</dbReference>
<evidence type="ECO:0000259" key="2">
    <source>
        <dbReference type="Pfam" id="PF04909"/>
    </source>
</evidence>
<dbReference type="InterPro" id="IPR032465">
    <property type="entry name" value="ACMSD"/>
</dbReference>
<dbReference type="Proteomes" id="UP000825258">
    <property type="component" value="Chromosome"/>
</dbReference>
<evidence type="ECO:0000313" key="3">
    <source>
        <dbReference type="EMBL" id="BCY29286.1"/>
    </source>
</evidence>
<protein>
    <recommendedName>
        <fullName evidence="2">Amidohydrolase-related domain-containing protein</fullName>
    </recommendedName>
</protein>
<evidence type="ECO:0000256" key="1">
    <source>
        <dbReference type="ARBA" id="ARBA00023239"/>
    </source>
</evidence>
<accession>A0ABN6HYE0</accession>
<keyword evidence="4" id="KW-1185">Reference proteome</keyword>
<dbReference type="RefSeq" id="WP_221258374.1">
    <property type="nucleotide sequence ID" value="NZ_AP024749.1"/>
</dbReference>
<evidence type="ECO:0000313" key="4">
    <source>
        <dbReference type="Proteomes" id="UP000825258"/>
    </source>
</evidence>
<keyword evidence="1" id="KW-0456">Lyase</keyword>
<dbReference type="InterPro" id="IPR006680">
    <property type="entry name" value="Amidohydro-rel"/>
</dbReference>